<accession>A0ACB7EUF5</accession>
<evidence type="ECO:0000313" key="2">
    <source>
        <dbReference type="Proteomes" id="UP000805704"/>
    </source>
</evidence>
<proteinExistence type="predicted"/>
<organism evidence="1 2">
    <name type="scientific">Nibea albiflora</name>
    <name type="common">Yellow drum</name>
    <name type="synonym">Corvina albiflora</name>
    <dbReference type="NCBI Taxonomy" id="240163"/>
    <lineage>
        <taxon>Eukaryota</taxon>
        <taxon>Metazoa</taxon>
        <taxon>Chordata</taxon>
        <taxon>Craniata</taxon>
        <taxon>Vertebrata</taxon>
        <taxon>Euteleostomi</taxon>
        <taxon>Actinopterygii</taxon>
        <taxon>Neopterygii</taxon>
        <taxon>Teleostei</taxon>
        <taxon>Neoteleostei</taxon>
        <taxon>Acanthomorphata</taxon>
        <taxon>Eupercaria</taxon>
        <taxon>Sciaenidae</taxon>
        <taxon>Nibea</taxon>
    </lineage>
</organism>
<reference evidence="1" key="1">
    <citation type="submission" date="2020-04" db="EMBL/GenBank/DDBJ databases">
        <title>A chromosome-scale assembly and high-density genetic map of the yellow drum (Nibea albiflora) genome.</title>
        <authorList>
            <person name="Xu D."/>
            <person name="Zhang W."/>
            <person name="Chen R."/>
            <person name="Tan P."/>
            <person name="Wang L."/>
            <person name="Song H."/>
            <person name="Tian L."/>
            <person name="Zhu Q."/>
            <person name="Wang B."/>
        </authorList>
    </citation>
    <scope>NUCLEOTIDE SEQUENCE</scope>
    <source>
        <strain evidence="1">ZJHYS-2018</strain>
    </source>
</reference>
<keyword evidence="2" id="KW-1185">Reference proteome</keyword>
<dbReference type="Proteomes" id="UP000805704">
    <property type="component" value="Chromosome 22"/>
</dbReference>
<evidence type="ECO:0000313" key="1">
    <source>
        <dbReference type="EMBL" id="KAG8005502.1"/>
    </source>
</evidence>
<comment type="caution">
    <text evidence="1">The sequence shown here is derived from an EMBL/GenBank/DDBJ whole genome shotgun (WGS) entry which is preliminary data.</text>
</comment>
<dbReference type="EMBL" id="CM024810">
    <property type="protein sequence ID" value="KAG8005502.1"/>
    <property type="molecule type" value="Genomic_DNA"/>
</dbReference>
<gene>
    <name evidence="1" type="ORF">GBF38_001344</name>
</gene>
<sequence length="286" mass="32467">MEIFLAVILPTPLHKVTLQTSLISVSWSVVHAVPQAFVVRRKHILHHSNISVSPTGTDLDLSGVERQQQRPRANVTYALLKAAGYDYVAWRLWQRELRSHLEQREFCPSGAGRPVEQQRGERESGNAEAHKFDSVFIYALPYGPMPVLFSIHCPHSLLNPDRKLISARSNPKFEPQRPACRAADPATDYRLFELTADKRSGLSPGPLFFPLFEGFNTEVRAGVLKSRVLSWRAAQMSCSVSSAFIRSDGDRRSVSRRRFSNLEMLLEDMKSLLRDEDNWACFIFSN</sequence>
<name>A0ACB7EUF5_NIBAL</name>
<protein>
    <submittedName>
        <fullName evidence="1">Uncharacterized protein</fullName>
    </submittedName>
</protein>